<evidence type="ECO:0000256" key="6">
    <source>
        <dbReference type="RuleBase" id="RU363108"/>
    </source>
</evidence>
<keyword evidence="2 6" id="KW-1003">Cell membrane</keyword>
<keyword evidence="3 6" id="KW-0812">Transmembrane</keyword>
<feature type="transmembrane region" description="Helical" evidence="6">
    <location>
        <begin position="6"/>
        <end position="24"/>
    </location>
</feature>
<accession>A0A9J7DCH2</accession>
<keyword evidence="7" id="KW-1185">Reference proteome</keyword>
<dbReference type="GO" id="GO:0007165">
    <property type="term" value="P:signal transduction"/>
    <property type="evidence" value="ECO:0007669"/>
    <property type="project" value="UniProtKB-KW"/>
</dbReference>
<comment type="similarity">
    <text evidence="6">Belongs to the insect chemoreceptor superfamily. Gustatory receptor (GR) family.</text>
</comment>
<dbReference type="OrthoDB" id="8059421at2759"/>
<evidence type="ECO:0000313" key="8">
    <source>
        <dbReference type="RefSeq" id="XP_019890608.1"/>
    </source>
</evidence>
<evidence type="ECO:0000256" key="5">
    <source>
        <dbReference type="ARBA" id="ARBA00023136"/>
    </source>
</evidence>
<dbReference type="Proteomes" id="UP001652621">
    <property type="component" value="Unplaced"/>
</dbReference>
<reference evidence="8" key="1">
    <citation type="submission" date="2025-08" db="UniProtKB">
        <authorList>
            <consortium name="RefSeq"/>
        </authorList>
    </citation>
    <scope>IDENTIFICATION</scope>
    <source>
        <strain evidence="8">Aabys</strain>
        <tissue evidence="8">Whole body</tissue>
    </source>
</reference>
<organism evidence="7 8">
    <name type="scientific">Musca domestica</name>
    <name type="common">House fly</name>
    <dbReference type="NCBI Taxonomy" id="7370"/>
    <lineage>
        <taxon>Eukaryota</taxon>
        <taxon>Metazoa</taxon>
        <taxon>Ecdysozoa</taxon>
        <taxon>Arthropoda</taxon>
        <taxon>Hexapoda</taxon>
        <taxon>Insecta</taxon>
        <taxon>Pterygota</taxon>
        <taxon>Neoptera</taxon>
        <taxon>Endopterygota</taxon>
        <taxon>Diptera</taxon>
        <taxon>Brachycera</taxon>
        <taxon>Muscomorpha</taxon>
        <taxon>Muscoidea</taxon>
        <taxon>Muscidae</taxon>
        <taxon>Musca</taxon>
    </lineage>
</organism>
<feature type="transmembrane region" description="Helical" evidence="6">
    <location>
        <begin position="78"/>
        <end position="96"/>
    </location>
</feature>
<dbReference type="GeneID" id="109611785"/>
<keyword evidence="6" id="KW-0675">Receptor</keyword>
<dbReference type="InterPro" id="IPR013604">
    <property type="entry name" value="7TM_chemorcpt"/>
</dbReference>
<comment type="subcellular location">
    <subcellularLocation>
        <location evidence="1 6">Cell membrane</location>
        <topology evidence="1 6">Multi-pass membrane protein</topology>
    </subcellularLocation>
</comment>
<dbReference type="RefSeq" id="XP_019890608.1">
    <property type="nucleotide sequence ID" value="XM_020035049.2"/>
</dbReference>
<keyword evidence="5 6" id="KW-0472">Membrane</keyword>
<proteinExistence type="inferred from homology"/>
<gene>
    <name evidence="8" type="primary">LOC109611785</name>
</gene>
<name>A0A9J7DCH2_MUSDO</name>
<sequence length="359" mass="42150">MLQHLWFKAIVICCCIAGTLDLRLDLKQRMVKPLRLWLKVIVYGPAYFGVCIVPWSLWNSLEISDSHLTNPVVRSANIVTILVRIALFFTFVRGIYKRNRKLEKWLRRALAMQKAYFDGLPERETTGRSISHRKWLYLTSLITCLHYAMETCSELDSNEARSLLYFMVTIQHFFMLTHGALVCFLRECFSVVYHELRMEICRFPASRVYSLLHGLHRDLNEMHGPIMLCVLLSLLLSNSMVGYIGLLQLLMPNFNGAHFDYLFGNALYGLLLIHWYIYFMLCQRMETTIKQIDMTLYEYEDHEDTKKEIELLVFNRSLNESSVCFCQLIRVNWNSLFCILAQTVSYIITLIQLDYVNLI</sequence>
<dbReference type="GO" id="GO:0050909">
    <property type="term" value="P:sensory perception of taste"/>
    <property type="evidence" value="ECO:0007669"/>
    <property type="project" value="InterPro"/>
</dbReference>
<evidence type="ECO:0000256" key="3">
    <source>
        <dbReference type="ARBA" id="ARBA00022692"/>
    </source>
</evidence>
<dbReference type="Pfam" id="PF08395">
    <property type="entry name" value="7tm_7"/>
    <property type="match status" value="1"/>
</dbReference>
<feature type="transmembrane region" description="Helical" evidence="6">
    <location>
        <begin position="226"/>
        <end position="250"/>
    </location>
</feature>
<feature type="transmembrane region" description="Helical" evidence="6">
    <location>
        <begin position="36"/>
        <end position="58"/>
    </location>
</feature>
<evidence type="ECO:0000256" key="1">
    <source>
        <dbReference type="ARBA" id="ARBA00004651"/>
    </source>
</evidence>
<protein>
    <recommendedName>
        <fullName evidence="6">Gustatory receptor</fullName>
    </recommendedName>
</protein>
<comment type="function">
    <text evidence="6">Gustatory receptor which mediates acceptance or avoidance behavior, depending on its substrates.</text>
</comment>
<keyword evidence="4 6" id="KW-1133">Transmembrane helix</keyword>
<feature type="transmembrane region" description="Helical" evidence="6">
    <location>
        <begin position="262"/>
        <end position="281"/>
    </location>
</feature>
<evidence type="ECO:0000313" key="7">
    <source>
        <dbReference type="Proteomes" id="UP001652621"/>
    </source>
</evidence>
<dbReference type="GO" id="GO:0005886">
    <property type="term" value="C:plasma membrane"/>
    <property type="evidence" value="ECO:0007669"/>
    <property type="project" value="UniProtKB-SubCell"/>
</dbReference>
<comment type="caution">
    <text evidence="6">Lacks conserved residue(s) required for the propagation of feature annotation.</text>
</comment>
<dbReference type="AlphaFoldDB" id="A0A9J7DCH2"/>
<keyword evidence="6" id="KW-0807">Transducer</keyword>
<dbReference type="VEuPathDB" id="VectorBase:MDOMA2_008080"/>
<evidence type="ECO:0000256" key="4">
    <source>
        <dbReference type="ARBA" id="ARBA00022989"/>
    </source>
</evidence>
<evidence type="ECO:0000256" key="2">
    <source>
        <dbReference type="ARBA" id="ARBA00022475"/>
    </source>
</evidence>
<dbReference type="KEGG" id="mde:109611785"/>